<dbReference type="EMBL" id="CANTFL010000786">
    <property type="protein sequence ID" value="CAI5727718.1"/>
    <property type="molecule type" value="Genomic_DNA"/>
</dbReference>
<reference evidence="2" key="1">
    <citation type="submission" date="2022-12" db="EMBL/GenBank/DDBJ databases">
        <authorList>
            <person name="Webb A."/>
        </authorList>
    </citation>
    <scope>NUCLEOTIDE SEQUENCE</scope>
    <source>
        <strain evidence="2">Hp1</strain>
    </source>
</reference>
<dbReference type="AlphaFoldDB" id="A0AAV0TW99"/>
<evidence type="ECO:0000313" key="3">
    <source>
        <dbReference type="Proteomes" id="UP001162031"/>
    </source>
</evidence>
<accession>A0AAV0TW99</accession>
<comment type="caution">
    <text evidence="2">The sequence shown here is derived from an EMBL/GenBank/DDBJ whole genome shotgun (WGS) entry which is preliminary data.</text>
</comment>
<protein>
    <submittedName>
        <fullName evidence="2">Uncharacterized protein</fullName>
    </submittedName>
</protein>
<dbReference type="Proteomes" id="UP001162031">
    <property type="component" value="Unassembled WGS sequence"/>
</dbReference>
<evidence type="ECO:0000256" key="1">
    <source>
        <dbReference type="SAM" id="SignalP"/>
    </source>
</evidence>
<organism evidence="2 3">
    <name type="scientific">Hyaloperonospora brassicae</name>
    <name type="common">Brassica downy mildew</name>
    <name type="synonym">Peronospora brassicae</name>
    <dbReference type="NCBI Taxonomy" id="162125"/>
    <lineage>
        <taxon>Eukaryota</taxon>
        <taxon>Sar</taxon>
        <taxon>Stramenopiles</taxon>
        <taxon>Oomycota</taxon>
        <taxon>Peronosporomycetes</taxon>
        <taxon>Peronosporales</taxon>
        <taxon>Peronosporaceae</taxon>
        <taxon>Hyaloperonospora</taxon>
    </lineage>
</organism>
<name>A0AAV0TW99_HYABA</name>
<feature type="signal peptide" evidence="1">
    <location>
        <begin position="1"/>
        <end position="21"/>
    </location>
</feature>
<gene>
    <name evidence="2" type="ORF">HBR001_LOCUS4155</name>
</gene>
<keyword evidence="1" id="KW-0732">Signal</keyword>
<evidence type="ECO:0000313" key="2">
    <source>
        <dbReference type="EMBL" id="CAI5727718.1"/>
    </source>
</evidence>
<sequence>MPPTIHCAAAVYALFLSLSDATPLAEHVTRFLEYDMNAPWPSLAIDVELKDGSRSSGRYTMSAVPVFSSNRNMVHYDVYAEFGPQSGLDAQILSYTQINGLVGVISPSNPHESLCLESENGPHQIPRINAIMDGIMMLKAGSDPTDGTCEGTAFRIMPNATTYDICQPEPGKQFFITGNDMVLTVSYVDSASKPPTDAPRSTCPTVASPIGIRYGGLSLLTGK</sequence>
<keyword evidence="3" id="KW-1185">Reference proteome</keyword>
<feature type="chain" id="PRO_5043494232" evidence="1">
    <location>
        <begin position="22"/>
        <end position="223"/>
    </location>
</feature>
<proteinExistence type="predicted"/>